<dbReference type="AlphaFoldDB" id="A0A9X1Y8K3"/>
<dbReference type="Proteomes" id="UP001139516">
    <property type="component" value="Unassembled WGS sequence"/>
</dbReference>
<dbReference type="PANTHER" id="PTHR36837:SF2">
    <property type="entry name" value="POLY(3-HYDROXYALKANOATE) POLYMERASE SUBUNIT PHAC"/>
    <property type="match status" value="1"/>
</dbReference>
<dbReference type="EMBL" id="JALPRX010000057">
    <property type="protein sequence ID" value="MCK8785481.1"/>
    <property type="molecule type" value="Genomic_DNA"/>
</dbReference>
<dbReference type="InterPro" id="IPR000073">
    <property type="entry name" value="AB_hydrolase_1"/>
</dbReference>
<reference evidence="2" key="1">
    <citation type="submission" date="2022-04" db="EMBL/GenBank/DDBJ databases">
        <title>Roseomonas acroporae sp. nov., isolated from coral Acropora digitifera.</title>
        <authorList>
            <person name="Sun H."/>
        </authorList>
    </citation>
    <scope>NUCLEOTIDE SEQUENCE</scope>
    <source>
        <strain evidence="2">NAR14</strain>
    </source>
</reference>
<dbReference type="GO" id="GO:0016787">
    <property type="term" value="F:hydrolase activity"/>
    <property type="evidence" value="ECO:0007669"/>
    <property type="project" value="UniProtKB-KW"/>
</dbReference>
<proteinExistence type="predicted"/>
<keyword evidence="3" id="KW-1185">Reference proteome</keyword>
<accession>A0A9X1Y8K3</accession>
<comment type="caution">
    <text evidence="2">The sequence shown here is derived from an EMBL/GenBank/DDBJ whole genome shotgun (WGS) entry which is preliminary data.</text>
</comment>
<dbReference type="Pfam" id="PF00561">
    <property type="entry name" value="Abhydrolase_1"/>
    <property type="match status" value="1"/>
</dbReference>
<organism evidence="2 3">
    <name type="scientific">Roseomonas acroporae</name>
    <dbReference type="NCBI Taxonomy" id="2937791"/>
    <lineage>
        <taxon>Bacteria</taxon>
        <taxon>Pseudomonadati</taxon>
        <taxon>Pseudomonadota</taxon>
        <taxon>Alphaproteobacteria</taxon>
        <taxon>Acetobacterales</taxon>
        <taxon>Roseomonadaceae</taxon>
        <taxon>Roseomonas</taxon>
    </lineage>
</organism>
<feature type="domain" description="AB hydrolase-1" evidence="1">
    <location>
        <begin position="85"/>
        <end position="342"/>
    </location>
</feature>
<dbReference type="InterPro" id="IPR029058">
    <property type="entry name" value="AB_hydrolase_fold"/>
</dbReference>
<gene>
    <name evidence="2" type="ORF">M0638_13910</name>
</gene>
<evidence type="ECO:0000313" key="3">
    <source>
        <dbReference type="Proteomes" id="UP001139516"/>
    </source>
</evidence>
<keyword evidence="2" id="KW-0378">Hydrolase</keyword>
<evidence type="ECO:0000313" key="2">
    <source>
        <dbReference type="EMBL" id="MCK8785481.1"/>
    </source>
</evidence>
<dbReference type="Gene3D" id="3.40.50.1820">
    <property type="entry name" value="alpha/beta hydrolase"/>
    <property type="match status" value="1"/>
</dbReference>
<sequence length="376" mass="40130">MSGAWTPSPAGRREAGRIADALASAGLSAEALRDAVLARLGREEREMLAGIAAYRRHPYRRALPDPPVVWEEGATRLLDHGGTGPAVLFVPSLVNRAYVLDLAPGHSMLRHLAANGARPLLLDWGSPGAVERRFGLAEHVARLERALDSRALRRTPLVLAGYCMGGLLALAAALRRPDRVRALALLATPWDFGAGRPSPPPALLPRFAPLLQDGVLPVDALQAAFAAADPWGVARKFRAFAALPPESERARLFVALEDWLNDGVPLAAPVARETIGGWYDENRPTRGDWRIGGMAVDPAALRRPAFVALPDRDRIVPPASARALAARLPAAETHVAAAGHVGMVAGSGAEAALWRPLLGWLRRLGRPRRGARADAA</sequence>
<name>A0A9X1Y8K3_9PROT</name>
<dbReference type="PANTHER" id="PTHR36837">
    <property type="entry name" value="POLY(3-HYDROXYALKANOATE) POLYMERASE SUBUNIT PHAC"/>
    <property type="match status" value="1"/>
</dbReference>
<evidence type="ECO:0000259" key="1">
    <source>
        <dbReference type="Pfam" id="PF00561"/>
    </source>
</evidence>
<protein>
    <submittedName>
        <fullName evidence="2">Alpha/beta fold hydrolase</fullName>
    </submittedName>
</protein>
<dbReference type="SUPFAM" id="SSF53474">
    <property type="entry name" value="alpha/beta-Hydrolases"/>
    <property type="match status" value="1"/>
</dbReference>
<dbReference type="RefSeq" id="WP_248667598.1">
    <property type="nucleotide sequence ID" value="NZ_JALPRX010000057.1"/>
</dbReference>
<dbReference type="InterPro" id="IPR051321">
    <property type="entry name" value="PHA/PHB_synthase"/>
</dbReference>